<feature type="transmembrane region" description="Helical" evidence="7">
    <location>
        <begin position="510"/>
        <end position="535"/>
    </location>
</feature>
<name>A0ABW5D7R6_9BACT</name>
<feature type="transmembrane region" description="Helical" evidence="7">
    <location>
        <begin position="224"/>
        <end position="244"/>
    </location>
</feature>
<dbReference type="Proteomes" id="UP001597375">
    <property type="component" value="Unassembled WGS sequence"/>
</dbReference>
<feature type="transmembrane region" description="Helical" evidence="7">
    <location>
        <begin position="256"/>
        <end position="276"/>
    </location>
</feature>
<feature type="transmembrane region" description="Helical" evidence="7">
    <location>
        <begin position="161"/>
        <end position="179"/>
    </location>
</feature>
<comment type="subcellular location">
    <subcellularLocation>
        <location evidence="1">Cell membrane</location>
        <topology evidence="1">Multi-pass membrane protein</topology>
    </subcellularLocation>
</comment>
<feature type="transmembrane region" description="Helical" evidence="7">
    <location>
        <begin position="542"/>
        <end position="561"/>
    </location>
</feature>
<keyword evidence="3" id="KW-1003">Cell membrane</keyword>
<reference evidence="10" key="1">
    <citation type="journal article" date="2019" name="Int. J. Syst. Evol. Microbiol.">
        <title>The Global Catalogue of Microorganisms (GCM) 10K type strain sequencing project: providing services to taxonomists for standard genome sequencing and annotation.</title>
        <authorList>
            <consortium name="The Broad Institute Genomics Platform"/>
            <consortium name="The Broad Institute Genome Sequencing Center for Infectious Disease"/>
            <person name="Wu L."/>
            <person name="Ma J."/>
        </authorList>
    </citation>
    <scope>NUCLEOTIDE SEQUENCE [LARGE SCALE GENOMIC DNA]</scope>
    <source>
        <strain evidence="10">CGMCC 4.7106</strain>
    </source>
</reference>
<keyword evidence="6 7" id="KW-0472">Membrane</keyword>
<evidence type="ECO:0000313" key="10">
    <source>
        <dbReference type="Proteomes" id="UP001597375"/>
    </source>
</evidence>
<dbReference type="InterPro" id="IPR051605">
    <property type="entry name" value="CstA"/>
</dbReference>
<feature type="domain" description="CstA N-terminal" evidence="8">
    <location>
        <begin position="4"/>
        <end position="555"/>
    </location>
</feature>
<feature type="transmembrane region" description="Helical" evidence="7">
    <location>
        <begin position="130"/>
        <end position="155"/>
    </location>
</feature>
<keyword evidence="4 7" id="KW-0812">Transmembrane</keyword>
<dbReference type="PANTHER" id="PTHR30252">
    <property type="entry name" value="INNER MEMBRANE PEPTIDE TRANSPORTER"/>
    <property type="match status" value="1"/>
</dbReference>
<dbReference type="Pfam" id="PF02554">
    <property type="entry name" value="CstA"/>
    <property type="match status" value="1"/>
</dbReference>
<evidence type="ECO:0000256" key="6">
    <source>
        <dbReference type="ARBA" id="ARBA00023136"/>
    </source>
</evidence>
<protein>
    <submittedName>
        <fullName evidence="9">Carbon starvation protein A</fullName>
    </submittedName>
</protein>
<evidence type="ECO:0000256" key="4">
    <source>
        <dbReference type="ARBA" id="ARBA00022692"/>
    </source>
</evidence>
<feature type="transmembrane region" description="Helical" evidence="7">
    <location>
        <begin position="405"/>
        <end position="430"/>
    </location>
</feature>
<comment type="caution">
    <text evidence="9">The sequence shown here is derived from an EMBL/GenBank/DDBJ whole genome shotgun (WGS) entry which is preliminary data.</text>
</comment>
<evidence type="ECO:0000256" key="3">
    <source>
        <dbReference type="ARBA" id="ARBA00022475"/>
    </source>
</evidence>
<keyword evidence="5 7" id="KW-1133">Transmembrane helix</keyword>
<feature type="transmembrane region" description="Helical" evidence="7">
    <location>
        <begin position="186"/>
        <end position="204"/>
    </location>
</feature>
<keyword evidence="10" id="KW-1185">Reference proteome</keyword>
<feature type="transmembrane region" description="Helical" evidence="7">
    <location>
        <begin position="479"/>
        <end position="498"/>
    </location>
</feature>
<evidence type="ECO:0000256" key="5">
    <source>
        <dbReference type="ARBA" id="ARBA00022989"/>
    </source>
</evidence>
<feature type="transmembrane region" description="Helical" evidence="7">
    <location>
        <begin position="581"/>
        <end position="599"/>
    </location>
</feature>
<comment type="similarity">
    <text evidence="2">Belongs to the peptide transporter carbon starvation (CstA) (TC 2.A.114) family.</text>
</comment>
<evidence type="ECO:0000256" key="1">
    <source>
        <dbReference type="ARBA" id="ARBA00004651"/>
    </source>
</evidence>
<sequence>MQTLLIAIGSFVAYLIAYHTYGRWLSTKLFKLDSKAIVPSVSENDGTDFVPTPKSVVFGHHFTSIAGTGPIVGPALAVMWGWLPALLWVIFGSIFIGAVHDLGSLVVSLRNKGQTVGDIAGRVVHPRARLLFLAILFLALTMVLAIFGLVIARVFTAFPSSIFPCLFQIPLAMVIGAFLHKKGAKLLIPSLISLTLMYLSVFYGDTGFLHSVNLWFSQWPLIGWVIFLLLYSYAASVMPVWLLLQPRDFINSLQLLTALGLLVAGLVVAALVGVPIPDGRAQLEIVAPVVDTGHLSSLPMMFPFLFITIACGAISGFHCLVSSGTTSKQLSCETDAQSVGYGSMLAEGFLAVIVILACVAGIGLGVKSPDGETLTGLAAWNSRYATWAAAEKGALGAFVQGGSNFITSLGISAGAATALVGVLVASFAATTMDTACRLQRYVIQEVAATLVKHKPETAPHPHVGLTLNPLTWLSNRHGATLFAIFVAFILAIAPRKGIPWTWSTAGEGGLILWPLFGAINQLLGGLAFIVILFWMRRRNMRLWFVAVPAIFMLILPAWALSYQLFFQALGKTQSWIGEGDWFLGGFGIITLLIEIWMIVEAVRVWPKVRGELERQI</sequence>
<gene>
    <name evidence="9" type="ORF">ACFSSA_10520</name>
</gene>
<dbReference type="PANTHER" id="PTHR30252:SF0">
    <property type="entry name" value="PEPTIDE TRANSPORTER CSTA"/>
    <property type="match status" value="1"/>
</dbReference>
<feature type="transmembrane region" description="Helical" evidence="7">
    <location>
        <begin position="85"/>
        <end position="109"/>
    </location>
</feature>
<evidence type="ECO:0000256" key="7">
    <source>
        <dbReference type="SAM" id="Phobius"/>
    </source>
</evidence>
<accession>A0ABW5D7R6</accession>
<organism evidence="9 10">
    <name type="scientific">Luteolibacter algae</name>
    <dbReference type="NCBI Taxonomy" id="454151"/>
    <lineage>
        <taxon>Bacteria</taxon>
        <taxon>Pseudomonadati</taxon>
        <taxon>Verrucomicrobiota</taxon>
        <taxon>Verrucomicrobiia</taxon>
        <taxon>Verrucomicrobiales</taxon>
        <taxon>Verrucomicrobiaceae</taxon>
        <taxon>Luteolibacter</taxon>
    </lineage>
</organism>
<feature type="transmembrane region" description="Helical" evidence="7">
    <location>
        <begin position="300"/>
        <end position="321"/>
    </location>
</feature>
<dbReference type="EMBL" id="JBHUIT010000017">
    <property type="protein sequence ID" value="MFD2257113.1"/>
    <property type="molecule type" value="Genomic_DNA"/>
</dbReference>
<evidence type="ECO:0000313" key="9">
    <source>
        <dbReference type="EMBL" id="MFD2257113.1"/>
    </source>
</evidence>
<dbReference type="InterPro" id="IPR003706">
    <property type="entry name" value="CstA_N"/>
</dbReference>
<dbReference type="RefSeq" id="WP_386820399.1">
    <property type="nucleotide sequence ID" value="NZ_JBHUIT010000017.1"/>
</dbReference>
<evidence type="ECO:0000256" key="2">
    <source>
        <dbReference type="ARBA" id="ARBA00007755"/>
    </source>
</evidence>
<proteinExistence type="inferred from homology"/>
<feature type="transmembrane region" description="Helical" evidence="7">
    <location>
        <begin position="341"/>
        <end position="364"/>
    </location>
</feature>
<evidence type="ECO:0000259" key="8">
    <source>
        <dbReference type="Pfam" id="PF02554"/>
    </source>
</evidence>